<sequence length="286" mass="29389">MDDRDQSADRLAGAFAEFRAASLRRAAEPDPDEPRRRAYRRLRNRVAAPVVAATVALLAVAVGLAGNAVTQPPLVTTDESPPATENPPATPSTAPTGPTPSSSATPTTPTSPTPTATASGTPSAASATPSGGRSAAPPSATSTRRLDLSISSPGSVTLDPTGDAYTGWLTFTISNAGDRAYDANDMIVVLPVEATVNFGDSGIGGCFNQGQDDDTRTMFCTGDRQIPAGGSRSYRFGLRVEIAPGPTARTLDGLAVTVRANDRGAFPADRTPADNTARIDLELPPG</sequence>
<feature type="transmembrane region" description="Helical" evidence="2">
    <location>
        <begin position="46"/>
        <end position="66"/>
    </location>
</feature>
<keyword evidence="2" id="KW-0812">Transmembrane</keyword>
<name>A0ABX9RBT8_9ACTN</name>
<evidence type="ECO:0000256" key="2">
    <source>
        <dbReference type="SAM" id="Phobius"/>
    </source>
</evidence>
<evidence type="ECO:0008006" key="5">
    <source>
        <dbReference type="Google" id="ProtNLM"/>
    </source>
</evidence>
<accession>A0ABX9RBT8</accession>
<dbReference type="Proteomes" id="UP000271548">
    <property type="component" value="Unassembled WGS sequence"/>
</dbReference>
<keyword evidence="2" id="KW-0472">Membrane</keyword>
<reference evidence="3 4" key="1">
    <citation type="submission" date="2018-09" db="EMBL/GenBank/DDBJ databases">
        <title>Micromonospora sp. nov. MS1-9, isolated from a root of Musa sp.</title>
        <authorList>
            <person name="Kuncharoen N."/>
            <person name="Kudo T."/>
            <person name="Ohkuma M."/>
            <person name="Yuki M."/>
            <person name="Tanasupawat S."/>
        </authorList>
    </citation>
    <scope>NUCLEOTIDE SEQUENCE [LARGE SCALE GENOMIC DNA]</scope>
    <source>
        <strain evidence="3 4">NGC1-4</strain>
    </source>
</reference>
<proteinExistence type="predicted"/>
<gene>
    <name evidence="3" type="ORF">D7147_08815</name>
</gene>
<dbReference type="RefSeq" id="WP_120675583.1">
    <property type="nucleotide sequence ID" value="NZ_RAZS01000003.1"/>
</dbReference>
<keyword evidence="2" id="KW-1133">Transmembrane helix</keyword>
<feature type="compositionally biased region" description="Low complexity" evidence="1">
    <location>
        <begin position="91"/>
        <end position="143"/>
    </location>
</feature>
<evidence type="ECO:0000313" key="3">
    <source>
        <dbReference type="EMBL" id="RKN20910.1"/>
    </source>
</evidence>
<organism evidence="3 4">
    <name type="scientific">Micromonospora musae</name>
    <dbReference type="NCBI Taxonomy" id="1894970"/>
    <lineage>
        <taxon>Bacteria</taxon>
        <taxon>Bacillati</taxon>
        <taxon>Actinomycetota</taxon>
        <taxon>Actinomycetes</taxon>
        <taxon>Micromonosporales</taxon>
        <taxon>Micromonosporaceae</taxon>
        <taxon>Micromonospora</taxon>
    </lineage>
</organism>
<evidence type="ECO:0000256" key="1">
    <source>
        <dbReference type="SAM" id="MobiDB-lite"/>
    </source>
</evidence>
<protein>
    <recommendedName>
        <fullName evidence="5">DUF4352 domain-containing protein</fullName>
    </recommendedName>
</protein>
<dbReference type="EMBL" id="RAZS01000003">
    <property type="protein sequence ID" value="RKN20910.1"/>
    <property type="molecule type" value="Genomic_DNA"/>
</dbReference>
<feature type="region of interest" description="Disordered" evidence="1">
    <location>
        <begin position="71"/>
        <end position="161"/>
    </location>
</feature>
<keyword evidence="4" id="KW-1185">Reference proteome</keyword>
<evidence type="ECO:0000313" key="4">
    <source>
        <dbReference type="Proteomes" id="UP000271548"/>
    </source>
</evidence>
<comment type="caution">
    <text evidence="3">The sequence shown here is derived from an EMBL/GenBank/DDBJ whole genome shotgun (WGS) entry which is preliminary data.</text>
</comment>